<feature type="compositionally biased region" description="Gly residues" evidence="5">
    <location>
        <begin position="11"/>
        <end position="20"/>
    </location>
</feature>
<dbReference type="EMBL" id="SMCX01000001">
    <property type="protein sequence ID" value="TCW26825.1"/>
    <property type="molecule type" value="Genomic_DNA"/>
</dbReference>
<dbReference type="GO" id="GO:0016829">
    <property type="term" value="F:lyase activity"/>
    <property type="evidence" value="ECO:0007669"/>
    <property type="project" value="UniProtKB-KW"/>
</dbReference>
<dbReference type="Proteomes" id="UP000295805">
    <property type="component" value="Unassembled WGS sequence"/>
</dbReference>
<dbReference type="Pfam" id="PF04073">
    <property type="entry name" value="tRNA_edit"/>
    <property type="match status" value="1"/>
</dbReference>
<dbReference type="GO" id="GO:0002161">
    <property type="term" value="F:aminoacyl-tRNA deacylase activity"/>
    <property type="evidence" value="ECO:0007669"/>
    <property type="project" value="InterPro"/>
</dbReference>
<dbReference type="EC" id="4.2.-.-" evidence="4"/>
<dbReference type="SUPFAM" id="SSF55826">
    <property type="entry name" value="YbaK/ProRS associated domain"/>
    <property type="match status" value="1"/>
</dbReference>
<evidence type="ECO:0000313" key="8">
    <source>
        <dbReference type="Proteomes" id="UP000295805"/>
    </source>
</evidence>
<evidence type="ECO:0000256" key="1">
    <source>
        <dbReference type="ARBA" id="ARBA00009798"/>
    </source>
</evidence>
<dbReference type="PANTHER" id="PTHR30411">
    <property type="entry name" value="CYTOPLASMIC PROTEIN"/>
    <property type="match status" value="1"/>
</dbReference>
<comment type="caution">
    <text evidence="7">The sequence shown here is derived from an EMBL/GenBank/DDBJ whole genome shotgun (WGS) entry which is preliminary data.</text>
</comment>
<dbReference type="RefSeq" id="WP_243699567.1">
    <property type="nucleotide sequence ID" value="NZ_CP143053.1"/>
</dbReference>
<accession>A0A4R4A075</accession>
<dbReference type="InterPro" id="IPR007214">
    <property type="entry name" value="YbaK/aa-tRNA-synth-assoc-dom"/>
</dbReference>
<protein>
    <recommendedName>
        <fullName evidence="4">Cys-tRNA(Pro)/Cys-tRNA(Cys) deacylase</fullName>
        <ecNumber evidence="4">4.2.-.-</ecNumber>
    </recommendedName>
</protein>
<name>A0A4R4A075_9ACTN</name>
<organism evidence="7 8">
    <name type="scientific">Dietzia cinnamea</name>
    <dbReference type="NCBI Taxonomy" id="321318"/>
    <lineage>
        <taxon>Bacteria</taxon>
        <taxon>Bacillati</taxon>
        <taxon>Actinomycetota</taxon>
        <taxon>Actinomycetes</taxon>
        <taxon>Mycobacteriales</taxon>
        <taxon>Dietziaceae</taxon>
        <taxon>Dietzia</taxon>
    </lineage>
</organism>
<dbReference type="PANTHER" id="PTHR30411:SF0">
    <property type="entry name" value="CYS-TRNA(PRO)_CYS-TRNA(CYS) DEACYLASE YBAK"/>
    <property type="match status" value="1"/>
</dbReference>
<comment type="similarity">
    <text evidence="1 4">Belongs to the prolyl-tRNA editing family. YbaK/EbsC subfamily.</text>
</comment>
<evidence type="ECO:0000259" key="6">
    <source>
        <dbReference type="Pfam" id="PF04073"/>
    </source>
</evidence>
<feature type="region of interest" description="Disordered" evidence="5">
    <location>
        <begin position="1"/>
        <end position="21"/>
    </location>
</feature>
<gene>
    <name evidence="7" type="ORF">EDD19_101245</name>
</gene>
<dbReference type="Gene3D" id="3.90.960.10">
    <property type="entry name" value="YbaK/aminoacyl-tRNA synthetase-associated domain"/>
    <property type="match status" value="1"/>
</dbReference>
<dbReference type="CDD" id="cd00002">
    <property type="entry name" value="YbaK_deacylase"/>
    <property type="match status" value="1"/>
</dbReference>
<keyword evidence="3 4" id="KW-0456">Lyase</keyword>
<dbReference type="InterPro" id="IPR004369">
    <property type="entry name" value="Prolyl-tRNA_editing_YbaK/EbsC"/>
</dbReference>
<dbReference type="GeneID" id="89529944"/>
<feature type="domain" description="YbaK/aminoacyl-tRNA synthetase-associated" evidence="6">
    <location>
        <begin position="59"/>
        <end position="177"/>
    </location>
</feature>
<reference evidence="7 8" key="1">
    <citation type="submission" date="2019-03" db="EMBL/GenBank/DDBJ databases">
        <title>Root nodule microbial communities of legume samples collected from USA, Mexico and Botswana.</title>
        <authorList>
            <person name="Hirsch A."/>
        </authorList>
    </citation>
    <scope>NUCLEOTIDE SEQUENCE [LARGE SCALE GENOMIC DNA]</scope>
    <source>
        <strain evidence="7 8">55</strain>
    </source>
</reference>
<evidence type="ECO:0000256" key="4">
    <source>
        <dbReference type="PIRNR" id="PIRNR006181"/>
    </source>
</evidence>
<sequence length="189" mass="18861">MGRKSGRGDAATGGRGGARGGAAATPAIAALRAAGVAHEVHIYDASGETAYGDEAARVMGERLGVDADRVFKTLVLATARPPAGSRVALAVAVLPVTSSLDLKAAAAALGCGRATLAPVDVAEKTTGYVVGGVSPIGQKRPLATVVDASALGHRTVLCSAGRRGWEIELDPAELVRLTGAVTAPVTTSR</sequence>
<evidence type="ECO:0000256" key="2">
    <source>
        <dbReference type="ARBA" id="ARBA00022917"/>
    </source>
</evidence>
<dbReference type="AlphaFoldDB" id="A0A4R4A075"/>
<evidence type="ECO:0000256" key="3">
    <source>
        <dbReference type="ARBA" id="ARBA00023239"/>
    </source>
</evidence>
<keyword evidence="2 4" id="KW-0648">Protein biosynthesis</keyword>
<dbReference type="PIRSF" id="PIRSF006181">
    <property type="entry name" value="EbsC_YbaK"/>
    <property type="match status" value="1"/>
</dbReference>
<proteinExistence type="inferred from homology"/>
<dbReference type="InterPro" id="IPR036754">
    <property type="entry name" value="YbaK/aa-tRNA-synt-asso_dom_sf"/>
</dbReference>
<evidence type="ECO:0000256" key="5">
    <source>
        <dbReference type="SAM" id="MobiDB-lite"/>
    </source>
</evidence>
<evidence type="ECO:0000313" key="7">
    <source>
        <dbReference type="EMBL" id="TCW26825.1"/>
    </source>
</evidence>
<dbReference type="GO" id="GO:0006412">
    <property type="term" value="P:translation"/>
    <property type="evidence" value="ECO:0007669"/>
    <property type="project" value="UniProtKB-KW"/>
</dbReference>